<feature type="non-terminal residue" evidence="2">
    <location>
        <position position="1"/>
    </location>
</feature>
<proteinExistence type="predicted"/>
<dbReference type="EMBL" id="UINC01000654">
    <property type="protein sequence ID" value="SUZ58969.1"/>
    <property type="molecule type" value="Genomic_DNA"/>
</dbReference>
<organism evidence="2">
    <name type="scientific">marine metagenome</name>
    <dbReference type="NCBI Taxonomy" id="408172"/>
    <lineage>
        <taxon>unclassified sequences</taxon>
        <taxon>metagenomes</taxon>
        <taxon>ecological metagenomes</taxon>
    </lineage>
</organism>
<accession>A0A381NXK9</accession>
<sequence>VARLGHGPQKADGILTRKVVMEQRRAHQVVAAWKAFGQNVSGKEVRFNAPPFGLAAGMLQRYGARVASVDHQRNTRPMGPAGHVDHHVSSSASDVQKPQRQTHSPVVADSPHMEDLPPYSCGHQRDPVHARQRPESRDVSRWIEILRVHELGLPMPAV</sequence>
<evidence type="ECO:0000256" key="1">
    <source>
        <dbReference type="SAM" id="MobiDB-lite"/>
    </source>
</evidence>
<name>A0A381NXK9_9ZZZZ</name>
<reference evidence="2" key="1">
    <citation type="submission" date="2018-05" db="EMBL/GenBank/DDBJ databases">
        <authorList>
            <person name="Lanie J.A."/>
            <person name="Ng W.-L."/>
            <person name="Kazmierczak K.M."/>
            <person name="Andrzejewski T.M."/>
            <person name="Davidsen T.M."/>
            <person name="Wayne K.J."/>
            <person name="Tettelin H."/>
            <person name="Glass J.I."/>
            <person name="Rusch D."/>
            <person name="Podicherti R."/>
            <person name="Tsui H.-C.T."/>
            <person name="Winkler M.E."/>
        </authorList>
    </citation>
    <scope>NUCLEOTIDE SEQUENCE</scope>
</reference>
<gene>
    <name evidence="2" type="ORF">METZ01_LOCUS11823</name>
</gene>
<dbReference type="AlphaFoldDB" id="A0A381NXK9"/>
<protein>
    <submittedName>
        <fullName evidence="2">Uncharacterized protein</fullName>
    </submittedName>
</protein>
<evidence type="ECO:0000313" key="2">
    <source>
        <dbReference type="EMBL" id="SUZ58969.1"/>
    </source>
</evidence>
<feature type="compositionally biased region" description="Basic and acidic residues" evidence="1">
    <location>
        <begin position="123"/>
        <end position="137"/>
    </location>
</feature>
<feature type="region of interest" description="Disordered" evidence="1">
    <location>
        <begin position="73"/>
        <end position="137"/>
    </location>
</feature>